<sequence>MNDKVLQIGLETSNITVEAGNGSPIMAVATEPEIEADSYDFCLDRPLVSHMECDSNTIIVTNEQSQIDFTMFYV</sequence>
<proteinExistence type="predicted"/>
<comment type="caution">
    <text evidence="1">The sequence shown here is derived from an EMBL/GenBank/DDBJ whole genome shotgun (WGS) entry which is preliminary data.</text>
</comment>
<name>A0ABP0FTL8_CLALP</name>
<evidence type="ECO:0000313" key="1">
    <source>
        <dbReference type="EMBL" id="CAK8682952.1"/>
    </source>
</evidence>
<reference evidence="1 2" key="1">
    <citation type="submission" date="2024-02" db="EMBL/GenBank/DDBJ databases">
        <authorList>
            <person name="Daric V."/>
            <person name="Darras S."/>
        </authorList>
    </citation>
    <scope>NUCLEOTIDE SEQUENCE [LARGE SCALE GENOMIC DNA]</scope>
</reference>
<dbReference type="Proteomes" id="UP001642483">
    <property type="component" value="Unassembled WGS sequence"/>
</dbReference>
<dbReference type="EMBL" id="CAWYQH010000096">
    <property type="protein sequence ID" value="CAK8682952.1"/>
    <property type="molecule type" value="Genomic_DNA"/>
</dbReference>
<organism evidence="1 2">
    <name type="scientific">Clavelina lepadiformis</name>
    <name type="common">Light-bulb sea squirt</name>
    <name type="synonym">Ascidia lepadiformis</name>
    <dbReference type="NCBI Taxonomy" id="159417"/>
    <lineage>
        <taxon>Eukaryota</taxon>
        <taxon>Metazoa</taxon>
        <taxon>Chordata</taxon>
        <taxon>Tunicata</taxon>
        <taxon>Ascidiacea</taxon>
        <taxon>Aplousobranchia</taxon>
        <taxon>Clavelinidae</taxon>
        <taxon>Clavelina</taxon>
    </lineage>
</organism>
<protein>
    <submittedName>
        <fullName evidence="1">Uncharacterized protein</fullName>
    </submittedName>
</protein>
<gene>
    <name evidence="1" type="ORF">CVLEPA_LOCUS14072</name>
</gene>
<accession>A0ABP0FTL8</accession>
<keyword evidence="2" id="KW-1185">Reference proteome</keyword>
<evidence type="ECO:0000313" key="2">
    <source>
        <dbReference type="Proteomes" id="UP001642483"/>
    </source>
</evidence>